<dbReference type="AlphaFoldDB" id="A0AAJ0D4E6"/>
<protein>
    <submittedName>
        <fullName evidence="2">Uncharacterized protein</fullName>
    </submittedName>
</protein>
<feature type="region of interest" description="Disordered" evidence="1">
    <location>
        <begin position="35"/>
        <end position="93"/>
    </location>
</feature>
<comment type="caution">
    <text evidence="2">The sequence shown here is derived from an EMBL/GenBank/DDBJ whole genome shotgun (WGS) entry which is preliminary data.</text>
</comment>
<accession>A0AAJ0D4E6</accession>
<organism evidence="2 3">
    <name type="scientific">Extremus antarcticus</name>
    <dbReference type="NCBI Taxonomy" id="702011"/>
    <lineage>
        <taxon>Eukaryota</taxon>
        <taxon>Fungi</taxon>
        <taxon>Dikarya</taxon>
        <taxon>Ascomycota</taxon>
        <taxon>Pezizomycotina</taxon>
        <taxon>Dothideomycetes</taxon>
        <taxon>Dothideomycetidae</taxon>
        <taxon>Mycosphaerellales</taxon>
        <taxon>Extremaceae</taxon>
        <taxon>Extremus</taxon>
    </lineage>
</organism>
<gene>
    <name evidence="2" type="ORF">LTR09_012703</name>
</gene>
<sequence length="152" mass="16604">MGSRGAKKAANEVSRIDEALFSRIKGDYAAWHLTEAEDKEHDAQSGNSNGIFVRESEVSAAPPHPEPSDDRQDESAALERGRKHVGSRTTVAPTPKRVKIAITIPSLSGQSMIVSHTIRPDALKQFLARVSEEDEDVARSDRVTHRPVAVTI</sequence>
<dbReference type="EMBL" id="JAWDJX010000156">
    <property type="protein sequence ID" value="KAK3045761.1"/>
    <property type="molecule type" value="Genomic_DNA"/>
</dbReference>
<evidence type="ECO:0000256" key="1">
    <source>
        <dbReference type="SAM" id="MobiDB-lite"/>
    </source>
</evidence>
<dbReference type="Proteomes" id="UP001271007">
    <property type="component" value="Unassembled WGS sequence"/>
</dbReference>
<keyword evidence="3" id="KW-1185">Reference proteome</keyword>
<feature type="compositionally biased region" description="Basic and acidic residues" evidence="1">
    <location>
        <begin position="66"/>
        <end position="80"/>
    </location>
</feature>
<proteinExistence type="predicted"/>
<evidence type="ECO:0000313" key="2">
    <source>
        <dbReference type="EMBL" id="KAK3045761.1"/>
    </source>
</evidence>
<evidence type="ECO:0000313" key="3">
    <source>
        <dbReference type="Proteomes" id="UP001271007"/>
    </source>
</evidence>
<reference evidence="2" key="1">
    <citation type="submission" date="2023-04" db="EMBL/GenBank/DDBJ databases">
        <title>Black Yeasts Isolated from many extreme environments.</title>
        <authorList>
            <person name="Coleine C."/>
            <person name="Stajich J.E."/>
            <person name="Selbmann L."/>
        </authorList>
    </citation>
    <scope>NUCLEOTIDE SEQUENCE</scope>
    <source>
        <strain evidence="2">CCFEE 5312</strain>
    </source>
</reference>
<name>A0AAJ0D4E6_9PEZI</name>